<proteinExistence type="predicted"/>
<reference evidence="2 3" key="1">
    <citation type="submission" date="2024-04" db="EMBL/GenBank/DDBJ databases">
        <authorList>
            <person name="Waldvogel A.-M."/>
            <person name="Schoenle A."/>
        </authorList>
    </citation>
    <scope>NUCLEOTIDE SEQUENCE [LARGE SCALE GENOMIC DNA]</scope>
</reference>
<dbReference type="AlphaFoldDB" id="A0AAV2JS56"/>
<sequence length="225" mass="25754">MHALIFGNVSAIIYRLYAGLSNFHVRMNELKKFITEHQFPEDLSRIMRCYAKNTWASQGIKHQVLLQDFPEDIYSKIHLHLFHQILDRPLFKRGDARVKKDLALHVSVSTHRHGDVFIHKGEVVQALHMVSSGALQLPNGDLLGPGALFGTWQMRKSPVSRDTLQVVGGCTVHSLSLEALQRVLDLFPQWGMEFFRDLQQDLDHDICPETMDYFFDCHTDSTASV</sequence>
<dbReference type="GO" id="GO:0005249">
    <property type="term" value="F:voltage-gated potassium channel activity"/>
    <property type="evidence" value="ECO:0007669"/>
    <property type="project" value="TreeGrafter"/>
</dbReference>
<evidence type="ECO:0000313" key="3">
    <source>
        <dbReference type="Proteomes" id="UP001497482"/>
    </source>
</evidence>
<dbReference type="SUPFAM" id="SSF51206">
    <property type="entry name" value="cAMP-binding domain-like"/>
    <property type="match status" value="1"/>
</dbReference>
<gene>
    <name evidence="2" type="ORF">KC01_LOCUS10614</name>
</gene>
<dbReference type="EMBL" id="OZ035836">
    <property type="protein sequence ID" value="CAL1579588.1"/>
    <property type="molecule type" value="Genomic_DNA"/>
</dbReference>
<protein>
    <recommendedName>
        <fullName evidence="1">Cyclic nucleotide-binding domain-containing protein</fullName>
    </recommendedName>
</protein>
<dbReference type="InterPro" id="IPR000595">
    <property type="entry name" value="cNMP-bd_dom"/>
</dbReference>
<organism evidence="2 3">
    <name type="scientific">Knipowitschia caucasica</name>
    <name type="common">Caucasian dwarf goby</name>
    <name type="synonym">Pomatoschistus caucasicus</name>
    <dbReference type="NCBI Taxonomy" id="637954"/>
    <lineage>
        <taxon>Eukaryota</taxon>
        <taxon>Metazoa</taxon>
        <taxon>Chordata</taxon>
        <taxon>Craniata</taxon>
        <taxon>Vertebrata</taxon>
        <taxon>Euteleostomi</taxon>
        <taxon>Actinopterygii</taxon>
        <taxon>Neopterygii</taxon>
        <taxon>Teleostei</taxon>
        <taxon>Neoteleostei</taxon>
        <taxon>Acanthomorphata</taxon>
        <taxon>Gobiaria</taxon>
        <taxon>Gobiiformes</taxon>
        <taxon>Gobioidei</taxon>
        <taxon>Gobiidae</taxon>
        <taxon>Gobiinae</taxon>
        <taxon>Knipowitschia</taxon>
    </lineage>
</organism>
<evidence type="ECO:0000259" key="1">
    <source>
        <dbReference type="PROSITE" id="PS50042"/>
    </source>
</evidence>
<dbReference type="PANTHER" id="PTHR10217">
    <property type="entry name" value="VOLTAGE AND LIGAND GATED POTASSIUM CHANNEL"/>
    <property type="match status" value="1"/>
</dbReference>
<dbReference type="GO" id="GO:0042391">
    <property type="term" value="P:regulation of membrane potential"/>
    <property type="evidence" value="ECO:0007669"/>
    <property type="project" value="TreeGrafter"/>
</dbReference>
<dbReference type="Gene3D" id="2.60.120.10">
    <property type="entry name" value="Jelly Rolls"/>
    <property type="match status" value="1"/>
</dbReference>
<dbReference type="InterPro" id="IPR014710">
    <property type="entry name" value="RmlC-like_jellyroll"/>
</dbReference>
<dbReference type="GO" id="GO:0005886">
    <property type="term" value="C:plasma membrane"/>
    <property type="evidence" value="ECO:0007669"/>
    <property type="project" value="TreeGrafter"/>
</dbReference>
<evidence type="ECO:0000313" key="2">
    <source>
        <dbReference type="EMBL" id="CAL1579588.1"/>
    </source>
</evidence>
<keyword evidence="3" id="KW-1185">Reference proteome</keyword>
<dbReference type="InterPro" id="IPR050818">
    <property type="entry name" value="KCNH_animal-type"/>
</dbReference>
<feature type="domain" description="Cyclic nucleotide-binding" evidence="1">
    <location>
        <begin position="90"/>
        <end position="184"/>
    </location>
</feature>
<name>A0AAV2JS56_KNICA</name>
<dbReference type="PANTHER" id="PTHR10217:SF435">
    <property type="entry name" value="POTASSIUM VOLTAGE-GATED CHANNEL PROTEIN EAG"/>
    <property type="match status" value="1"/>
</dbReference>
<accession>A0AAV2JS56</accession>
<dbReference type="InterPro" id="IPR018490">
    <property type="entry name" value="cNMP-bd_dom_sf"/>
</dbReference>
<dbReference type="PROSITE" id="PS50042">
    <property type="entry name" value="CNMP_BINDING_3"/>
    <property type="match status" value="1"/>
</dbReference>
<dbReference type="Proteomes" id="UP001497482">
    <property type="component" value="Chromosome 14"/>
</dbReference>
<dbReference type="Gene3D" id="1.10.1200.260">
    <property type="match status" value="1"/>
</dbReference>
<dbReference type="CDD" id="cd00038">
    <property type="entry name" value="CAP_ED"/>
    <property type="match status" value="1"/>
</dbReference>